<keyword evidence="7" id="KW-1185">Reference proteome</keyword>
<dbReference type="PROSITE" id="PS51450">
    <property type="entry name" value="LRR"/>
    <property type="match status" value="1"/>
</dbReference>
<dbReference type="EMBL" id="JACMSC010000008">
    <property type="protein sequence ID" value="KAG6511436.1"/>
    <property type="molecule type" value="Genomic_DNA"/>
</dbReference>
<keyword evidence="3" id="KW-1133">Transmembrane helix</keyword>
<feature type="transmembrane region" description="Helical" evidence="3">
    <location>
        <begin position="199"/>
        <end position="222"/>
    </location>
</feature>
<evidence type="ECO:0000256" key="1">
    <source>
        <dbReference type="ARBA" id="ARBA00022614"/>
    </source>
</evidence>
<protein>
    <recommendedName>
        <fullName evidence="5">Apple domain-containing protein</fullName>
    </recommendedName>
</protein>
<organism evidence="6 7">
    <name type="scientific">Zingiber officinale</name>
    <name type="common">Ginger</name>
    <name type="synonym">Amomum zingiber</name>
    <dbReference type="NCBI Taxonomy" id="94328"/>
    <lineage>
        <taxon>Eukaryota</taxon>
        <taxon>Viridiplantae</taxon>
        <taxon>Streptophyta</taxon>
        <taxon>Embryophyta</taxon>
        <taxon>Tracheophyta</taxon>
        <taxon>Spermatophyta</taxon>
        <taxon>Magnoliopsida</taxon>
        <taxon>Liliopsida</taxon>
        <taxon>Zingiberales</taxon>
        <taxon>Zingiberaceae</taxon>
        <taxon>Zingiber</taxon>
    </lineage>
</organism>
<gene>
    <name evidence="6" type="ORF">ZIOFF_029504</name>
</gene>
<dbReference type="PANTHER" id="PTHR32444">
    <property type="entry name" value="BULB-TYPE LECTIN DOMAIN-CONTAINING PROTEIN"/>
    <property type="match status" value="1"/>
</dbReference>
<dbReference type="InterPro" id="IPR004345">
    <property type="entry name" value="TB2_DP1_HVA22"/>
</dbReference>
<evidence type="ECO:0000256" key="2">
    <source>
        <dbReference type="ARBA" id="ARBA00022737"/>
    </source>
</evidence>
<evidence type="ECO:0000256" key="4">
    <source>
        <dbReference type="SAM" id="SignalP"/>
    </source>
</evidence>
<dbReference type="Proteomes" id="UP000734854">
    <property type="component" value="Unassembled WGS sequence"/>
</dbReference>
<name>A0A8J5LAN0_ZINOF</name>
<reference evidence="6 7" key="1">
    <citation type="submission" date="2020-08" db="EMBL/GenBank/DDBJ databases">
        <title>Plant Genome Project.</title>
        <authorList>
            <person name="Zhang R.-G."/>
        </authorList>
    </citation>
    <scope>NUCLEOTIDE SEQUENCE [LARGE SCALE GENOMIC DNA]</scope>
    <source>
        <tissue evidence="6">Rhizome</tissue>
    </source>
</reference>
<keyword evidence="3" id="KW-0472">Membrane</keyword>
<feature type="transmembrane region" description="Helical" evidence="3">
    <location>
        <begin position="243"/>
        <end position="264"/>
    </location>
</feature>
<dbReference type="Gene3D" id="3.80.10.10">
    <property type="entry name" value="Ribonuclease Inhibitor"/>
    <property type="match status" value="1"/>
</dbReference>
<keyword evidence="2" id="KW-0677">Repeat</keyword>
<dbReference type="Pfam" id="PF08276">
    <property type="entry name" value="PAN_2"/>
    <property type="match status" value="1"/>
</dbReference>
<dbReference type="PANTHER" id="PTHR32444:SF235">
    <property type="entry name" value="OS01G0783900 PROTEIN"/>
    <property type="match status" value="1"/>
</dbReference>
<dbReference type="InterPro" id="IPR032675">
    <property type="entry name" value="LRR_dom_sf"/>
</dbReference>
<evidence type="ECO:0000313" key="6">
    <source>
        <dbReference type="EMBL" id="KAG6511436.1"/>
    </source>
</evidence>
<dbReference type="Pfam" id="PF03134">
    <property type="entry name" value="TB2_DP1_HVA22"/>
    <property type="match status" value="1"/>
</dbReference>
<dbReference type="PROSITE" id="PS50948">
    <property type="entry name" value="PAN"/>
    <property type="match status" value="1"/>
</dbReference>
<sequence>MTISCGCKGCSNFSKHVILFLIILLFSTRECCEDHPHASKRINRLGSERRALLSIKSDLYKSDYWLSSWTGYDCCKWRGVSCDNTTNHVIRLDLHYPLDQYLDLPKKKYIPLSLGDLCNLETLDLSLNNIGGELTNLLDVDVGAEGRGRKEGSAEPKAEERVGSQRCAEVERLGHGAAREESEDEAGVRAQLTAADAGVLGGVIMLTSFIFRVLILIFVYAYPASECYKTLELNKQEIEQLRFWCQYWLPFYYGAKLGAFLYLWHPRTKGATFVYETFLAPFIAEHESEIDPSLFEFRARAADWGLIAWQMAVSYLQTSVPEMKKYAISLMPTMNSIEGEKNYIYFFFTSIYVVNDEPHRRGTTSNASALSNMTLEECQSLCWTNCSCVAFSMIRDNMCLSWPADLMDIRVFAQGSNDLYVRLAASELVKPDIVDPSTPKETELDLSMVSIRAATNEFSRDNIVGMGGFGFIYKVMFNLFKAHKDPRQNPIAYSCNRLRDKLLLQYCGSNYCTVSLSQADNNFLV</sequence>
<feature type="chain" id="PRO_5035222048" description="Apple domain-containing protein" evidence="4">
    <location>
        <begin position="34"/>
        <end position="525"/>
    </location>
</feature>
<keyword evidence="3" id="KW-0812">Transmembrane</keyword>
<evidence type="ECO:0000313" key="7">
    <source>
        <dbReference type="Proteomes" id="UP000734854"/>
    </source>
</evidence>
<dbReference type="InterPro" id="IPR001611">
    <property type="entry name" value="Leu-rich_rpt"/>
</dbReference>
<evidence type="ECO:0000256" key="3">
    <source>
        <dbReference type="SAM" id="Phobius"/>
    </source>
</evidence>
<proteinExistence type="predicted"/>
<keyword evidence="4" id="KW-0732">Signal</keyword>
<keyword evidence="1" id="KW-0433">Leucine-rich repeat</keyword>
<comment type="caution">
    <text evidence="6">The sequence shown here is derived from an EMBL/GenBank/DDBJ whole genome shotgun (WGS) entry which is preliminary data.</text>
</comment>
<dbReference type="Pfam" id="PF08263">
    <property type="entry name" value="LRRNT_2"/>
    <property type="match status" value="1"/>
</dbReference>
<feature type="signal peptide" evidence="4">
    <location>
        <begin position="1"/>
        <end position="33"/>
    </location>
</feature>
<dbReference type="Gene3D" id="3.30.200.20">
    <property type="entry name" value="Phosphorylase Kinase, domain 1"/>
    <property type="match status" value="1"/>
</dbReference>
<accession>A0A8J5LAN0</accession>
<dbReference type="InterPro" id="IPR003609">
    <property type="entry name" value="Pan_app"/>
</dbReference>
<dbReference type="SUPFAM" id="SSF52058">
    <property type="entry name" value="L domain-like"/>
    <property type="match status" value="1"/>
</dbReference>
<evidence type="ECO:0000259" key="5">
    <source>
        <dbReference type="PROSITE" id="PS50948"/>
    </source>
</evidence>
<dbReference type="AlphaFoldDB" id="A0A8J5LAN0"/>
<dbReference type="CDD" id="cd01098">
    <property type="entry name" value="PAN_AP_plant"/>
    <property type="match status" value="1"/>
</dbReference>
<feature type="domain" description="Apple" evidence="5">
    <location>
        <begin position="354"/>
        <end position="424"/>
    </location>
</feature>
<dbReference type="InterPro" id="IPR013210">
    <property type="entry name" value="LRR_N_plant-typ"/>
</dbReference>